<protein>
    <submittedName>
        <fullName evidence="1">Ubiquitin carboxyl-terminal hydrolase 43</fullName>
    </submittedName>
</protein>
<dbReference type="Proteomes" id="UP000805704">
    <property type="component" value="Chromosome 1"/>
</dbReference>
<reference evidence="1" key="1">
    <citation type="submission" date="2020-04" db="EMBL/GenBank/DDBJ databases">
        <title>A chromosome-scale assembly and high-density genetic map of the yellow drum (Nibea albiflora) genome.</title>
        <authorList>
            <person name="Xu D."/>
            <person name="Zhang W."/>
            <person name="Chen R."/>
            <person name="Tan P."/>
            <person name="Wang L."/>
            <person name="Song H."/>
            <person name="Tian L."/>
            <person name="Zhu Q."/>
            <person name="Wang B."/>
        </authorList>
    </citation>
    <scope>NUCLEOTIDE SEQUENCE</scope>
    <source>
        <strain evidence="1">ZJHYS-2018</strain>
    </source>
</reference>
<keyword evidence="1" id="KW-0378">Hydrolase</keyword>
<organism evidence="1 2">
    <name type="scientific">Nibea albiflora</name>
    <name type="common">Yellow drum</name>
    <name type="synonym">Corvina albiflora</name>
    <dbReference type="NCBI Taxonomy" id="240163"/>
    <lineage>
        <taxon>Eukaryota</taxon>
        <taxon>Metazoa</taxon>
        <taxon>Chordata</taxon>
        <taxon>Craniata</taxon>
        <taxon>Vertebrata</taxon>
        <taxon>Euteleostomi</taxon>
        <taxon>Actinopterygii</taxon>
        <taxon>Neopterygii</taxon>
        <taxon>Teleostei</taxon>
        <taxon>Neoteleostei</taxon>
        <taxon>Acanthomorphata</taxon>
        <taxon>Eupercaria</taxon>
        <taxon>Sciaenidae</taxon>
        <taxon>Nibea</taxon>
    </lineage>
</organism>
<evidence type="ECO:0000313" key="2">
    <source>
        <dbReference type="Proteomes" id="UP000805704"/>
    </source>
</evidence>
<proteinExistence type="predicted"/>
<name>A0ACB7FKV2_NIBAL</name>
<sequence length="354" mass="38662">MILPHDYLYDLYAVCNHHGGMHGGHYTAYCRNSVDGQWYSYDDSSVDLVPEEEVCTRGAYILFYQRRNTIPPWSASCSVRGSTSSSMSDHWLIRLTGTVREAAWCLDPPRPAPLPYPTPPSLRSSLAMILRGTRRKEARKQSSSKASHDANTKRSSSTGVQPSYSTPSLHDGTLRRQKGDRADREHHGTHEGNSKTKKTEVPKSHEGLLSFFKGNFLKKDKDSRKSREGASGKEGAEEGSRRTLSRLSLSNGAAGGAAVEGGKSNGSSHPGDELANGKVGRSTADIKRSQSSSNIPTKAEQSMRRTASLHRNGMTSAPASRSLAADKPSYGTLQRTRYSTTSLGRKKTVPESSF</sequence>
<gene>
    <name evidence="1" type="primary">USP43.2</name>
    <name evidence="1" type="ORF">GBF38_003589</name>
</gene>
<evidence type="ECO:0000313" key="1">
    <source>
        <dbReference type="EMBL" id="KAG8014890.1"/>
    </source>
</evidence>
<accession>A0ACB7FKV2</accession>
<keyword evidence="2" id="KW-1185">Reference proteome</keyword>
<comment type="caution">
    <text evidence="1">The sequence shown here is derived from an EMBL/GenBank/DDBJ whole genome shotgun (WGS) entry which is preliminary data.</text>
</comment>
<dbReference type="EMBL" id="CM024789">
    <property type="protein sequence ID" value="KAG8014890.1"/>
    <property type="molecule type" value="Genomic_DNA"/>
</dbReference>